<keyword evidence="1" id="KW-1133">Transmembrane helix</keyword>
<keyword evidence="1" id="KW-0812">Transmembrane</keyword>
<evidence type="ECO:0008006" key="4">
    <source>
        <dbReference type="Google" id="ProtNLM"/>
    </source>
</evidence>
<comment type="caution">
    <text evidence="2">The sequence shown here is derived from an EMBL/GenBank/DDBJ whole genome shotgun (WGS) entry which is preliminary data.</text>
</comment>
<protein>
    <recommendedName>
        <fullName evidence="4">PGG domain-containing protein</fullName>
    </recommendedName>
</protein>
<proteinExistence type="predicted"/>
<organism evidence="2 3">
    <name type="scientific">Punica granatum</name>
    <name type="common">Pomegranate</name>
    <dbReference type="NCBI Taxonomy" id="22663"/>
    <lineage>
        <taxon>Eukaryota</taxon>
        <taxon>Viridiplantae</taxon>
        <taxon>Streptophyta</taxon>
        <taxon>Embryophyta</taxon>
        <taxon>Tracheophyta</taxon>
        <taxon>Spermatophyta</taxon>
        <taxon>Magnoliopsida</taxon>
        <taxon>eudicotyledons</taxon>
        <taxon>Gunneridae</taxon>
        <taxon>Pentapetalae</taxon>
        <taxon>rosids</taxon>
        <taxon>malvids</taxon>
        <taxon>Myrtales</taxon>
        <taxon>Lythraceae</taxon>
        <taxon>Punica</taxon>
    </lineage>
</organism>
<sequence length="252" mass="28452">MSFIIEILQCVLCCEEENPSSDDYDRRGLVTYGTFFSHRNYRYQTRPPSSETSVIQHDPPAIPIVSSSSKTEEERVDEKKYFQKVLDDIVSLNSLFTVAVFVGLSLATPGQIQSLEDRSECHSDTRLRKRLVSFEIASFSCFVFSGFMAKTVKIFLYIYQKQDLKNPHRQKISLIAFYLSIYGTMCGCLFLLLAMVDVVQIKLGRLSCGSKYSLNTVLILVGAIAPALLVYFTSVSYGLVFTTKKVMADSQK</sequence>
<feature type="transmembrane region" description="Helical" evidence="1">
    <location>
        <begin position="172"/>
        <end position="196"/>
    </location>
</feature>
<dbReference type="EMBL" id="MTKT01006206">
    <property type="protein sequence ID" value="OWM63120.1"/>
    <property type="molecule type" value="Genomic_DNA"/>
</dbReference>
<dbReference type="Proteomes" id="UP000197138">
    <property type="component" value="Unassembled WGS sequence"/>
</dbReference>
<dbReference type="PANTHER" id="PTHR33430">
    <property type="entry name" value="MATERNAL EFFECT EMBRYO ARREST PROTEIN"/>
    <property type="match status" value="1"/>
</dbReference>
<feature type="transmembrane region" description="Helical" evidence="1">
    <location>
        <begin position="89"/>
        <end position="108"/>
    </location>
</feature>
<dbReference type="PANTHER" id="PTHR33430:SF1">
    <property type="entry name" value="PGG DOMAIN-CONTAINING PROTEIN"/>
    <property type="match status" value="1"/>
</dbReference>
<evidence type="ECO:0000313" key="3">
    <source>
        <dbReference type="Proteomes" id="UP000197138"/>
    </source>
</evidence>
<gene>
    <name evidence="2" type="ORF">CDL15_Pgr008036</name>
</gene>
<evidence type="ECO:0000256" key="1">
    <source>
        <dbReference type="SAM" id="Phobius"/>
    </source>
</evidence>
<reference evidence="3" key="1">
    <citation type="journal article" date="2017" name="Plant J.">
        <title>The pomegranate (Punica granatum L.) genome and the genomics of punicalagin biosynthesis.</title>
        <authorList>
            <person name="Qin G."/>
            <person name="Xu C."/>
            <person name="Ming R."/>
            <person name="Tang H."/>
            <person name="Guyot R."/>
            <person name="Kramer E.M."/>
            <person name="Hu Y."/>
            <person name="Yi X."/>
            <person name="Qi Y."/>
            <person name="Xu X."/>
            <person name="Gao Z."/>
            <person name="Pan H."/>
            <person name="Jian J."/>
            <person name="Tian Y."/>
            <person name="Yue Z."/>
            <person name="Xu Y."/>
        </authorList>
    </citation>
    <scope>NUCLEOTIDE SEQUENCE [LARGE SCALE GENOMIC DNA]</scope>
    <source>
        <strain evidence="3">cv. Dabenzi</strain>
    </source>
</reference>
<feature type="transmembrane region" description="Helical" evidence="1">
    <location>
        <begin position="216"/>
        <end position="242"/>
    </location>
</feature>
<evidence type="ECO:0000313" key="2">
    <source>
        <dbReference type="EMBL" id="OWM63120.1"/>
    </source>
</evidence>
<dbReference type="AlphaFoldDB" id="A0A218VSQ6"/>
<keyword evidence="1" id="KW-0472">Membrane</keyword>
<name>A0A218VSQ6_PUNGR</name>
<feature type="transmembrane region" description="Helical" evidence="1">
    <location>
        <begin position="136"/>
        <end position="160"/>
    </location>
</feature>
<accession>A0A218VSQ6</accession>